<dbReference type="Pfam" id="PF01584">
    <property type="entry name" value="CheW"/>
    <property type="match status" value="1"/>
</dbReference>
<evidence type="ECO:0000313" key="4">
    <source>
        <dbReference type="Proteomes" id="UP000001935"/>
    </source>
</evidence>
<sequence>MRDAVEVAGEQAQYLSFRIDGIDYAVPILKVREILQHEEITRVPGTPPSVRGVLNVRGAVVPVVDLAVKFGGSASRPGRFTCVLVVEVEVAGGSLTLGVLADAVNEVVALRPDEIEPSPSFGTGVSVEYLVGMGKVGRGFVLLLDLDRALAAGDAEPERAGDPAADGQGDVPAVAAEPPEGPAVEAAEAAAPPA</sequence>
<protein>
    <submittedName>
        <fullName evidence="3">CheW protein</fullName>
    </submittedName>
</protein>
<dbReference type="GO" id="GO:0007165">
    <property type="term" value="P:signal transduction"/>
    <property type="evidence" value="ECO:0007669"/>
    <property type="project" value="InterPro"/>
</dbReference>
<feature type="compositionally biased region" description="Low complexity" evidence="1">
    <location>
        <begin position="171"/>
        <end position="194"/>
    </location>
</feature>
<dbReference type="Gene3D" id="2.30.30.40">
    <property type="entry name" value="SH3 Domains"/>
    <property type="match status" value="1"/>
</dbReference>
<dbReference type="InterPro" id="IPR002545">
    <property type="entry name" value="CheW-lke_dom"/>
</dbReference>
<dbReference type="SMART" id="SM00260">
    <property type="entry name" value="CheW"/>
    <property type="match status" value="1"/>
</dbReference>
<organism evidence="3 4">
    <name type="scientific">Anaeromyxobacter dehalogenans (strain 2CP-C)</name>
    <dbReference type="NCBI Taxonomy" id="290397"/>
    <lineage>
        <taxon>Bacteria</taxon>
        <taxon>Pseudomonadati</taxon>
        <taxon>Myxococcota</taxon>
        <taxon>Myxococcia</taxon>
        <taxon>Myxococcales</taxon>
        <taxon>Cystobacterineae</taxon>
        <taxon>Anaeromyxobacteraceae</taxon>
        <taxon>Anaeromyxobacter</taxon>
    </lineage>
</organism>
<reference evidence="3 4" key="1">
    <citation type="submission" date="2006-01" db="EMBL/GenBank/DDBJ databases">
        <title>Complete sequence of Anaeromyxobacter dehalogenans 2CP-C.</title>
        <authorList>
            <consortium name="US DOE Joint Genome Institute"/>
            <person name="Copeland A."/>
            <person name="Lucas S."/>
            <person name="Lapidus A."/>
            <person name="Barry K."/>
            <person name="Detter J.C."/>
            <person name="Glavina T."/>
            <person name="Hammon N."/>
            <person name="Israni S."/>
            <person name="Pitluck S."/>
            <person name="Brettin T."/>
            <person name="Bruce D."/>
            <person name="Han C."/>
            <person name="Tapia R."/>
            <person name="Gilna P."/>
            <person name="Kiss H."/>
            <person name="Schmutz J."/>
            <person name="Larimer F."/>
            <person name="Land M."/>
            <person name="Kyrpides N."/>
            <person name="Anderson I."/>
            <person name="Sanford R.A."/>
            <person name="Ritalahti K.M."/>
            <person name="Thomas H.S."/>
            <person name="Kirby J.R."/>
            <person name="Zhulin I.B."/>
            <person name="Loeffler F.E."/>
            <person name="Richardson P."/>
        </authorList>
    </citation>
    <scope>NUCLEOTIDE SEQUENCE [LARGE SCALE GENOMIC DNA]</scope>
    <source>
        <strain evidence="3 4">2CP-C</strain>
    </source>
</reference>
<dbReference type="RefSeq" id="WP_011421238.1">
    <property type="nucleotide sequence ID" value="NC_007760.1"/>
</dbReference>
<dbReference type="GO" id="GO:0005829">
    <property type="term" value="C:cytosol"/>
    <property type="evidence" value="ECO:0007669"/>
    <property type="project" value="TreeGrafter"/>
</dbReference>
<feature type="region of interest" description="Disordered" evidence="1">
    <location>
        <begin position="154"/>
        <end position="194"/>
    </location>
</feature>
<dbReference type="EMBL" id="CP000251">
    <property type="protein sequence ID" value="ABC81956.1"/>
    <property type="molecule type" value="Genomic_DNA"/>
</dbReference>
<feature type="domain" description="CheW-like" evidence="2">
    <location>
        <begin position="11"/>
        <end position="155"/>
    </location>
</feature>
<accession>Q2IJX4</accession>
<evidence type="ECO:0000256" key="1">
    <source>
        <dbReference type="SAM" id="MobiDB-lite"/>
    </source>
</evidence>
<dbReference type="PANTHER" id="PTHR22617:SF41">
    <property type="entry name" value="CHEMOTAXIS SIGNAL TRANSDUCTION SYSTEM ADAPTOR PROTEIN CHEW"/>
    <property type="match status" value="1"/>
</dbReference>
<name>Q2IJX4_ANADE</name>
<dbReference type="Proteomes" id="UP000001935">
    <property type="component" value="Chromosome"/>
</dbReference>
<dbReference type="InterPro" id="IPR039315">
    <property type="entry name" value="CheW"/>
</dbReference>
<dbReference type="eggNOG" id="COG0835">
    <property type="taxonomic scope" value="Bacteria"/>
</dbReference>
<evidence type="ECO:0000259" key="2">
    <source>
        <dbReference type="PROSITE" id="PS50851"/>
    </source>
</evidence>
<gene>
    <name evidence="3" type="ordered locus">Adeh_2186</name>
</gene>
<dbReference type="SUPFAM" id="SSF50341">
    <property type="entry name" value="CheW-like"/>
    <property type="match status" value="1"/>
</dbReference>
<dbReference type="PANTHER" id="PTHR22617">
    <property type="entry name" value="CHEMOTAXIS SENSOR HISTIDINE KINASE-RELATED"/>
    <property type="match status" value="1"/>
</dbReference>
<proteinExistence type="predicted"/>
<dbReference type="GO" id="GO:0006935">
    <property type="term" value="P:chemotaxis"/>
    <property type="evidence" value="ECO:0007669"/>
    <property type="project" value="InterPro"/>
</dbReference>
<dbReference type="AlphaFoldDB" id="Q2IJX4"/>
<dbReference type="InterPro" id="IPR036061">
    <property type="entry name" value="CheW-like_dom_sf"/>
</dbReference>
<dbReference type="KEGG" id="ade:Adeh_2186"/>
<evidence type="ECO:0000313" key="3">
    <source>
        <dbReference type="EMBL" id="ABC81956.1"/>
    </source>
</evidence>
<dbReference type="STRING" id="290397.Adeh_2186"/>
<dbReference type="HOGENOM" id="CLU_048995_1_1_7"/>
<dbReference type="PROSITE" id="PS50851">
    <property type="entry name" value="CHEW"/>
    <property type="match status" value="1"/>
</dbReference>
<dbReference type="Gene3D" id="2.40.50.180">
    <property type="entry name" value="CheA-289, Domain 4"/>
    <property type="match status" value="1"/>
</dbReference>